<evidence type="ECO:0000256" key="1">
    <source>
        <dbReference type="SAM" id="SignalP"/>
    </source>
</evidence>
<dbReference type="AlphaFoldDB" id="A0AAV9GTT0"/>
<name>A0AAV9GTT0_9PEZI</name>
<protein>
    <submittedName>
        <fullName evidence="2">Uncharacterized protein</fullName>
    </submittedName>
</protein>
<proteinExistence type="predicted"/>
<dbReference type="Proteomes" id="UP001321760">
    <property type="component" value="Unassembled WGS sequence"/>
</dbReference>
<dbReference type="EMBL" id="MU865928">
    <property type="protein sequence ID" value="KAK4451379.1"/>
    <property type="molecule type" value="Genomic_DNA"/>
</dbReference>
<gene>
    <name evidence="2" type="ORF">QBC34DRAFT_458242</name>
</gene>
<accession>A0AAV9GTT0</accession>
<comment type="caution">
    <text evidence="2">The sequence shown here is derived from an EMBL/GenBank/DDBJ whole genome shotgun (WGS) entry which is preliminary data.</text>
</comment>
<evidence type="ECO:0000313" key="3">
    <source>
        <dbReference type="Proteomes" id="UP001321760"/>
    </source>
</evidence>
<reference evidence="2" key="1">
    <citation type="journal article" date="2023" name="Mol. Phylogenet. Evol.">
        <title>Genome-scale phylogeny and comparative genomics of the fungal order Sordariales.</title>
        <authorList>
            <person name="Hensen N."/>
            <person name="Bonometti L."/>
            <person name="Westerberg I."/>
            <person name="Brannstrom I.O."/>
            <person name="Guillou S."/>
            <person name="Cros-Aarteil S."/>
            <person name="Calhoun S."/>
            <person name="Haridas S."/>
            <person name="Kuo A."/>
            <person name="Mondo S."/>
            <person name="Pangilinan J."/>
            <person name="Riley R."/>
            <person name="LaButti K."/>
            <person name="Andreopoulos B."/>
            <person name="Lipzen A."/>
            <person name="Chen C."/>
            <person name="Yan M."/>
            <person name="Daum C."/>
            <person name="Ng V."/>
            <person name="Clum A."/>
            <person name="Steindorff A."/>
            <person name="Ohm R.A."/>
            <person name="Martin F."/>
            <person name="Silar P."/>
            <person name="Natvig D.O."/>
            <person name="Lalanne C."/>
            <person name="Gautier V."/>
            <person name="Ament-Velasquez S.L."/>
            <person name="Kruys A."/>
            <person name="Hutchinson M.I."/>
            <person name="Powell A.J."/>
            <person name="Barry K."/>
            <person name="Miller A.N."/>
            <person name="Grigoriev I.V."/>
            <person name="Debuchy R."/>
            <person name="Gladieux P."/>
            <person name="Hiltunen Thoren M."/>
            <person name="Johannesson H."/>
        </authorList>
    </citation>
    <scope>NUCLEOTIDE SEQUENCE</scope>
    <source>
        <strain evidence="2">PSN243</strain>
    </source>
</reference>
<evidence type="ECO:0000313" key="2">
    <source>
        <dbReference type="EMBL" id="KAK4451379.1"/>
    </source>
</evidence>
<keyword evidence="1" id="KW-0732">Signal</keyword>
<reference evidence="2" key="2">
    <citation type="submission" date="2023-05" db="EMBL/GenBank/DDBJ databases">
        <authorList>
            <consortium name="Lawrence Berkeley National Laboratory"/>
            <person name="Steindorff A."/>
            <person name="Hensen N."/>
            <person name="Bonometti L."/>
            <person name="Westerberg I."/>
            <person name="Brannstrom I.O."/>
            <person name="Guillou S."/>
            <person name="Cros-Aarteil S."/>
            <person name="Calhoun S."/>
            <person name="Haridas S."/>
            <person name="Kuo A."/>
            <person name="Mondo S."/>
            <person name="Pangilinan J."/>
            <person name="Riley R."/>
            <person name="Labutti K."/>
            <person name="Andreopoulos B."/>
            <person name="Lipzen A."/>
            <person name="Chen C."/>
            <person name="Yanf M."/>
            <person name="Daum C."/>
            <person name="Ng V."/>
            <person name="Clum A."/>
            <person name="Ohm R."/>
            <person name="Martin F."/>
            <person name="Silar P."/>
            <person name="Natvig D."/>
            <person name="Lalanne C."/>
            <person name="Gautier V."/>
            <person name="Ament-Velasquez S.L."/>
            <person name="Kruys A."/>
            <person name="Hutchinson M.I."/>
            <person name="Powell A.J."/>
            <person name="Barry K."/>
            <person name="Miller A.N."/>
            <person name="Grigoriev I.V."/>
            <person name="Debuchy R."/>
            <person name="Gladieux P."/>
            <person name="Thoren M.H."/>
            <person name="Johannesson H."/>
        </authorList>
    </citation>
    <scope>NUCLEOTIDE SEQUENCE</scope>
    <source>
        <strain evidence="2">PSN243</strain>
    </source>
</reference>
<feature type="chain" id="PRO_5043373102" evidence="1">
    <location>
        <begin position="17"/>
        <end position="422"/>
    </location>
</feature>
<sequence>MHPLLLLPLLASPLSANLISVRPSKPDLRLSQILNPVVGFLECSQGDATVRALCSVVSARVNAALAASNIRVDRSGVLFTYDDPTDIKVDTGHSCTVTANIQNTRAEAKLQSDAWLDFSGNPLSVSDPGLFVAELPVEVSARIDVRQKFGQRVLGKCVGLGSDSFKVSGGVSTTAKVAVLFTFGPAPVRTDAQGNWVFTIRPVTKVAAQLSKTDIDFNVSGVSFVSGLVTAVLGGTSSVWKAVTHVLKGDSLSKVWADVKRSVLDVAVGTVLSIPFDLLDNLVESLAQSYVDEKQGKLATQYSGEMEKRLRGLVSNALGLDANGERSFVIKKEVVDLVSRFGVTADVFLVDKPAGYCASNADCDDGVFCNGAERCVNERCVQGSPPCLVGEARCVESSKRCIATCGPGTGSPGGIRGGRLCP</sequence>
<keyword evidence="3" id="KW-1185">Reference proteome</keyword>
<organism evidence="2 3">
    <name type="scientific">Podospora aff. communis PSN243</name>
    <dbReference type="NCBI Taxonomy" id="3040156"/>
    <lineage>
        <taxon>Eukaryota</taxon>
        <taxon>Fungi</taxon>
        <taxon>Dikarya</taxon>
        <taxon>Ascomycota</taxon>
        <taxon>Pezizomycotina</taxon>
        <taxon>Sordariomycetes</taxon>
        <taxon>Sordariomycetidae</taxon>
        <taxon>Sordariales</taxon>
        <taxon>Podosporaceae</taxon>
        <taxon>Podospora</taxon>
    </lineage>
</organism>
<feature type="signal peptide" evidence="1">
    <location>
        <begin position="1"/>
        <end position="16"/>
    </location>
</feature>